<dbReference type="EMBL" id="MRZV01000599">
    <property type="protein sequence ID" value="PIK47139.1"/>
    <property type="molecule type" value="Genomic_DNA"/>
</dbReference>
<evidence type="ECO:0000259" key="1">
    <source>
        <dbReference type="PROSITE" id="PS50878"/>
    </source>
</evidence>
<sequence length="154" mass="17442">MFNRIYDFTCKYNILCNQQYGFRPGHSTELALADAIDRLYTNLDNDNTCIGVFLDLSKAFDTINHSILLSKLSFYGIRGTTLNWLDSYITNRLQYTTYKNSNSGLGEIACGVPQGSVLGPLLFIIYVNDICHVSNIAHTVLFADDTNLFFTRRT</sequence>
<accession>A0A2G8KGN6</accession>
<organism evidence="2 3">
    <name type="scientific">Stichopus japonicus</name>
    <name type="common">Sea cucumber</name>
    <dbReference type="NCBI Taxonomy" id="307972"/>
    <lineage>
        <taxon>Eukaryota</taxon>
        <taxon>Metazoa</taxon>
        <taxon>Echinodermata</taxon>
        <taxon>Eleutherozoa</taxon>
        <taxon>Echinozoa</taxon>
        <taxon>Holothuroidea</taxon>
        <taxon>Aspidochirotacea</taxon>
        <taxon>Aspidochirotida</taxon>
        <taxon>Stichopodidae</taxon>
        <taxon>Apostichopus</taxon>
    </lineage>
</organism>
<dbReference type="Pfam" id="PF00078">
    <property type="entry name" value="RVT_1"/>
    <property type="match status" value="1"/>
</dbReference>
<evidence type="ECO:0000313" key="2">
    <source>
        <dbReference type="EMBL" id="PIK47139.1"/>
    </source>
</evidence>
<dbReference type="PROSITE" id="PS50878">
    <property type="entry name" value="RT_POL"/>
    <property type="match status" value="1"/>
</dbReference>
<reference evidence="2 3" key="1">
    <citation type="journal article" date="2017" name="PLoS Biol.">
        <title>The sea cucumber genome provides insights into morphological evolution and visceral regeneration.</title>
        <authorList>
            <person name="Zhang X."/>
            <person name="Sun L."/>
            <person name="Yuan J."/>
            <person name="Sun Y."/>
            <person name="Gao Y."/>
            <person name="Zhang L."/>
            <person name="Li S."/>
            <person name="Dai H."/>
            <person name="Hamel J.F."/>
            <person name="Liu C."/>
            <person name="Yu Y."/>
            <person name="Liu S."/>
            <person name="Lin W."/>
            <person name="Guo K."/>
            <person name="Jin S."/>
            <person name="Xu P."/>
            <person name="Storey K.B."/>
            <person name="Huan P."/>
            <person name="Zhang T."/>
            <person name="Zhou Y."/>
            <person name="Zhang J."/>
            <person name="Lin C."/>
            <person name="Li X."/>
            <person name="Xing L."/>
            <person name="Huo D."/>
            <person name="Sun M."/>
            <person name="Wang L."/>
            <person name="Mercier A."/>
            <person name="Li F."/>
            <person name="Yang H."/>
            <person name="Xiang J."/>
        </authorList>
    </citation>
    <scope>NUCLEOTIDE SEQUENCE [LARGE SCALE GENOMIC DNA]</scope>
    <source>
        <strain evidence="2">Shaxun</strain>
        <tissue evidence="2">Muscle</tissue>
    </source>
</reference>
<dbReference type="SUPFAM" id="SSF56672">
    <property type="entry name" value="DNA/RNA polymerases"/>
    <property type="match status" value="1"/>
</dbReference>
<dbReference type="InterPro" id="IPR000477">
    <property type="entry name" value="RT_dom"/>
</dbReference>
<evidence type="ECO:0000313" key="3">
    <source>
        <dbReference type="Proteomes" id="UP000230750"/>
    </source>
</evidence>
<keyword evidence="3" id="KW-1185">Reference proteome</keyword>
<comment type="caution">
    <text evidence="2">The sequence shown here is derived from an EMBL/GenBank/DDBJ whole genome shotgun (WGS) entry which is preliminary data.</text>
</comment>
<dbReference type="InterPro" id="IPR043502">
    <property type="entry name" value="DNA/RNA_pol_sf"/>
</dbReference>
<dbReference type="Proteomes" id="UP000230750">
    <property type="component" value="Unassembled WGS sequence"/>
</dbReference>
<dbReference type="PANTHER" id="PTHR33332">
    <property type="entry name" value="REVERSE TRANSCRIPTASE DOMAIN-CONTAINING PROTEIN"/>
    <property type="match status" value="1"/>
</dbReference>
<name>A0A2G8KGN6_STIJA</name>
<dbReference type="OrthoDB" id="445826at2759"/>
<keyword evidence="2" id="KW-0695">RNA-directed DNA polymerase</keyword>
<proteinExistence type="predicted"/>
<keyword evidence="2" id="KW-0808">Transferase</keyword>
<keyword evidence="2" id="KW-0548">Nucleotidyltransferase</keyword>
<protein>
    <submittedName>
        <fullName evidence="2">Putative RNA-directed DNA polymerase from mobile element jockey-like</fullName>
    </submittedName>
</protein>
<dbReference type="GO" id="GO:0003964">
    <property type="term" value="F:RNA-directed DNA polymerase activity"/>
    <property type="evidence" value="ECO:0007669"/>
    <property type="project" value="UniProtKB-KW"/>
</dbReference>
<gene>
    <name evidence="2" type="ORF">BSL78_15990</name>
</gene>
<feature type="domain" description="Reverse transcriptase" evidence="1">
    <location>
        <begin position="1"/>
        <end position="154"/>
    </location>
</feature>
<dbReference type="AlphaFoldDB" id="A0A2G8KGN6"/>